<dbReference type="GO" id="GO:0015937">
    <property type="term" value="P:coenzyme A biosynthetic process"/>
    <property type="evidence" value="ECO:0007669"/>
    <property type="project" value="UniProtKB-UniRule"/>
</dbReference>
<keyword evidence="3 4" id="KW-0436">Ligase</keyword>
<feature type="binding site" evidence="3">
    <location>
        <position position="288"/>
    </location>
    <ligand>
        <name>CTP</name>
        <dbReference type="ChEBI" id="CHEBI:37563"/>
    </ligand>
</feature>
<evidence type="ECO:0000256" key="3">
    <source>
        <dbReference type="HAMAP-Rule" id="MF_02225"/>
    </source>
</evidence>
<accession>F2NXL7</accession>
<feature type="active site" description="Proton donor" evidence="3">
    <location>
        <position position="157"/>
    </location>
</feature>
<dbReference type="AlphaFoldDB" id="F2NXL7"/>
<feature type="binding site" evidence="3">
    <location>
        <position position="337"/>
    </location>
    <ligand>
        <name>CTP</name>
        <dbReference type="ChEBI" id="CHEBI:37563"/>
    </ligand>
</feature>
<comment type="similarity">
    <text evidence="3 4">In the N-terminal section; belongs to the HFCD (homo-oligomeric flavin containing Cys decarboxylase) superfamily.</text>
</comment>
<dbReference type="GO" id="GO:0010181">
    <property type="term" value="F:FMN binding"/>
    <property type="evidence" value="ECO:0007669"/>
    <property type="project" value="UniProtKB-UniRule"/>
</dbReference>
<keyword evidence="3 4" id="KW-0288">FMN</keyword>
<evidence type="ECO:0000256" key="4">
    <source>
        <dbReference type="RuleBase" id="RU364078"/>
    </source>
</evidence>
<dbReference type="STRING" id="869209.Tresu_2360"/>
<evidence type="ECO:0000256" key="2">
    <source>
        <dbReference type="ARBA" id="ARBA00023239"/>
    </source>
</evidence>
<dbReference type="EC" id="4.1.1.36" evidence="3"/>
<feature type="domain" description="Flavoprotein" evidence="5">
    <location>
        <begin position="5"/>
        <end position="176"/>
    </location>
</feature>
<reference evidence="7 8" key="1">
    <citation type="journal article" date="2011" name="Stand. Genomic Sci.">
        <title>Complete genome sequence of Treponema succinifaciens type strain (6091).</title>
        <authorList>
            <person name="Han C."/>
            <person name="Gronow S."/>
            <person name="Teshima H."/>
            <person name="Lapidus A."/>
            <person name="Nolan M."/>
            <person name="Lucas S."/>
            <person name="Hammon N."/>
            <person name="Deshpande S."/>
            <person name="Cheng J.F."/>
            <person name="Zeytun A."/>
            <person name="Tapia R."/>
            <person name="Goodwin L."/>
            <person name="Pitluck S."/>
            <person name="Liolios K."/>
            <person name="Pagani I."/>
            <person name="Ivanova N."/>
            <person name="Mavromatis K."/>
            <person name="Mikhailova N."/>
            <person name="Huntemann M."/>
            <person name="Pati A."/>
            <person name="Chen A."/>
            <person name="Palaniappan K."/>
            <person name="Land M."/>
            <person name="Hauser L."/>
            <person name="Brambilla E.M."/>
            <person name="Rohde M."/>
            <person name="Goker M."/>
            <person name="Woyke T."/>
            <person name="Bristow J."/>
            <person name="Eisen J.A."/>
            <person name="Markowitz V."/>
            <person name="Hugenholtz P."/>
            <person name="Kyrpides N.C."/>
            <person name="Klenk H.P."/>
            <person name="Detter J.C."/>
        </authorList>
    </citation>
    <scope>NUCLEOTIDE SEQUENCE [LARGE SCALE GENOMIC DNA]</scope>
    <source>
        <strain evidence="8">ATCC 33096 / DSM 2489 / 6091</strain>
    </source>
</reference>
<dbReference type="GO" id="GO:0046872">
    <property type="term" value="F:metal ion binding"/>
    <property type="evidence" value="ECO:0007669"/>
    <property type="project" value="UniProtKB-KW"/>
</dbReference>
<proteinExistence type="inferred from homology"/>
<dbReference type="EC" id="6.3.2.5" evidence="3"/>
<reference evidence="8" key="2">
    <citation type="submission" date="2011-04" db="EMBL/GenBank/DDBJ databases">
        <title>The complete genome of chromosome of Treponema succinifaciens DSM 2489.</title>
        <authorList>
            <person name="Lucas S."/>
            <person name="Copeland A."/>
            <person name="Lapidus A."/>
            <person name="Bruce D."/>
            <person name="Goodwin L."/>
            <person name="Pitluck S."/>
            <person name="Peters L."/>
            <person name="Kyrpides N."/>
            <person name="Mavromatis K."/>
            <person name="Ivanova N."/>
            <person name="Ovchinnikova G."/>
            <person name="Teshima H."/>
            <person name="Detter J.C."/>
            <person name="Tapia R."/>
            <person name="Han C."/>
            <person name="Land M."/>
            <person name="Hauser L."/>
            <person name="Markowitz V."/>
            <person name="Cheng J.-F."/>
            <person name="Hugenholtz P."/>
            <person name="Woyke T."/>
            <person name="Wu D."/>
            <person name="Gronow S."/>
            <person name="Wellnitz S."/>
            <person name="Brambilla E."/>
            <person name="Klenk H.-P."/>
            <person name="Eisen J.A."/>
        </authorList>
    </citation>
    <scope>NUCLEOTIDE SEQUENCE [LARGE SCALE GENOMIC DNA]</scope>
    <source>
        <strain evidence="8">ATCC 33096 / DSM 2489 / 6091</strain>
    </source>
</reference>
<evidence type="ECO:0000256" key="1">
    <source>
        <dbReference type="ARBA" id="ARBA00022793"/>
    </source>
</evidence>
<dbReference type="OrthoDB" id="9802554at2"/>
<feature type="region of interest" description="Phosphopantothenoylcysteine decarboxylase" evidence="3">
    <location>
        <begin position="1"/>
        <end position="189"/>
    </location>
</feature>
<dbReference type="GO" id="GO:0004632">
    <property type="term" value="F:phosphopantothenate--cysteine ligase activity"/>
    <property type="evidence" value="ECO:0007669"/>
    <property type="project" value="UniProtKB-UniRule"/>
</dbReference>
<dbReference type="SUPFAM" id="SSF52507">
    <property type="entry name" value="Homo-oligomeric flavin-containing Cys decarboxylases, HFCD"/>
    <property type="match status" value="1"/>
</dbReference>
<evidence type="ECO:0000313" key="7">
    <source>
        <dbReference type="EMBL" id="AEB15223.1"/>
    </source>
</evidence>
<dbReference type="PANTHER" id="PTHR14359">
    <property type="entry name" value="HOMO-OLIGOMERIC FLAVIN CONTAINING CYS DECARBOXYLASE FAMILY"/>
    <property type="match status" value="1"/>
</dbReference>
<evidence type="ECO:0000313" key="8">
    <source>
        <dbReference type="Proteomes" id="UP000006852"/>
    </source>
</evidence>
<dbReference type="EMBL" id="CP002631">
    <property type="protein sequence ID" value="AEB15223.1"/>
    <property type="molecule type" value="Genomic_DNA"/>
</dbReference>
<dbReference type="InterPro" id="IPR005252">
    <property type="entry name" value="CoaBC"/>
</dbReference>
<dbReference type="HAMAP" id="MF_02225">
    <property type="entry name" value="CoaBC"/>
    <property type="match status" value="1"/>
</dbReference>
<dbReference type="GO" id="GO:0004633">
    <property type="term" value="F:phosphopantothenoylcysteine decarboxylase activity"/>
    <property type="evidence" value="ECO:0007669"/>
    <property type="project" value="UniProtKB-UniRule"/>
</dbReference>
<keyword evidence="3" id="KW-0511">Multifunctional enzyme</keyword>
<comment type="caution">
    <text evidence="3">Lacks conserved residue(s) required for the propagation of feature annotation.</text>
</comment>
<keyword evidence="8" id="KW-1185">Reference proteome</keyword>
<dbReference type="Gene3D" id="3.40.50.1950">
    <property type="entry name" value="Flavin prenyltransferase-like"/>
    <property type="match status" value="1"/>
</dbReference>
<comment type="function">
    <text evidence="4">Catalyzes two steps in the biosynthesis of coenzyme A. In the first step cysteine is conjugated to 4'-phosphopantothenate to form 4-phosphopantothenoylcysteine, in the latter compound is decarboxylated to form 4'-phosphopantotheine.</text>
</comment>
<comment type="catalytic activity">
    <reaction evidence="3 4">
        <text>(R)-4'-phosphopantothenate + L-cysteine + CTP = N-[(R)-4-phosphopantothenoyl]-L-cysteine + CMP + diphosphate + H(+)</text>
        <dbReference type="Rhea" id="RHEA:19397"/>
        <dbReference type="ChEBI" id="CHEBI:10986"/>
        <dbReference type="ChEBI" id="CHEBI:15378"/>
        <dbReference type="ChEBI" id="CHEBI:33019"/>
        <dbReference type="ChEBI" id="CHEBI:35235"/>
        <dbReference type="ChEBI" id="CHEBI:37563"/>
        <dbReference type="ChEBI" id="CHEBI:59458"/>
        <dbReference type="ChEBI" id="CHEBI:60377"/>
        <dbReference type="EC" id="6.3.2.5"/>
    </reaction>
</comment>
<feature type="domain" description="DNA/pantothenate metabolism flavoprotein C-terminal" evidence="6">
    <location>
        <begin position="187"/>
        <end position="394"/>
    </location>
</feature>
<dbReference type="UniPathway" id="UPA00241">
    <property type="reaction ID" value="UER00353"/>
</dbReference>
<comment type="pathway">
    <text evidence="3 4">Cofactor biosynthesis; coenzyme A biosynthesis; CoA from (R)-pantothenate: step 2/5.</text>
</comment>
<keyword evidence="3 4" id="KW-0285">Flavoprotein</keyword>
<dbReference type="Pfam" id="PF04127">
    <property type="entry name" value="DFP"/>
    <property type="match status" value="1"/>
</dbReference>
<dbReference type="KEGG" id="tsu:Tresu_2360"/>
<feature type="binding site" evidence="3">
    <location>
        <position position="278"/>
    </location>
    <ligand>
        <name>CTP</name>
        <dbReference type="ChEBI" id="CHEBI:37563"/>
    </ligand>
</feature>
<comment type="similarity">
    <text evidence="3 4">In the C-terminal section; belongs to the PPC synthetase family.</text>
</comment>
<comment type="cofactor">
    <cofactor evidence="3">
        <name>FMN</name>
        <dbReference type="ChEBI" id="CHEBI:58210"/>
    </cofactor>
    <text evidence="3">Binds 1 FMN per subunit.</text>
</comment>
<name>F2NXL7_TRES6</name>
<dbReference type="InterPro" id="IPR036551">
    <property type="entry name" value="Flavin_trans-like"/>
</dbReference>
<comment type="catalytic activity">
    <reaction evidence="3 4">
        <text>N-[(R)-4-phosphopantothenoyl]-L-cysteine + H(+) = (R)-4'-phosphopantetheine + CO2</text>
        <dbReference type="Rhea" id="RHEA:16793"/>
        <dbReference type="ChEBI" id="CHEBI:15378"/>
        <dbReference type="ChEBI" id="CHEBI:16526"/>
        <dbReference type="ChEBI" id="CHEBI:59458"/>
        <dbReference type="ChEBI" id="CHEBI:61723"/>
        <dbReference type="EC" id="4.1.1.36"/>
    </reaction>
</comment>
<sequence>MLKDKTILVGVTGSIAAYKAATLVSMLVKTGAEVRVLMTKNATNIINPITFETLSGHKCFIDTFDRNFEFKVSHVSLAQKADIFLIAPATANTIAKVANGMADDMLTSVFLAAKCPKVICPAMNTAMYENPITQDNLEKCKKFGFKILEPETGHLACGENGKGKMPEPQAIFEFIENEISFEKDFLGKKILVTAGPTQEAIDPVRFITNHSSGKMGYAIAKIAAARGAQVTLISGPVSLNPPQNAKTIKITNAKEMLEAVKENFPDSDIVIKSAAVADFRPKNISAEKIKKTGKEISIELERTDDILAFLGKNKKPGQILCGFSMETQSLIENSKKKLSAKNLDLIIANNLKTPGAGFQADTNQATIISKDFQKELPLMQKEELASRILDEIKSFL</sequence>
<keyword evidence="3" id="KW-0460">Magnesium</keyword>
<dbReference type="eggNOG" id="COG0452">
    <property type="taxonomic scope" value="Bacteria"/>
</dbReference>
<comment type="function">
    <text evidence="3">Catalyzes two sequential steps in the biosynthesis of coenzyme A. In the first step cysteine is conjugated to 4'-phosphopantothenate to form 4-phosphopantothenoylcysteine. In the second step the latter compound is decarboxylated to form 4'-phosphopantotheine.</text>
</comment>
<dbReference type="InterPro" id="IPR003382">
    <property type="entry name" value="Flavoprotein"/>
</dbReference>
<dbReference type="InterPro" id="IPR035929">
    <property type="entry name" value="CoaB-like_sf"/>
</dbReference>
<evidence type="ECO:0000259" key="6">
    <source>
        <dbReference type="Pfam" id="PF04127"/>
    </source>
</evidence>
<evidence type="ECO:0000259" key="5">
    <source>
        <dbReference type="Pfam" id="PF02441"/>
    </source>
</evidence>
<dbReference type="GeneID" id="302999468"/>
<dbReference type="RefSeq" id="WP_013702475.1">
    <property type="nucleotide sequence ID" value="NC_015385.1"/>
</dbReference>
<organism evidence="7 8">
    <name type="scientific">Treponema succinifaciens (strain ATCC 33096 / DSM 2489 / 6091)</name>
    <dbReference type="NCBI Taxonomy" id="869209"/>
    <lineage>
        <taxon>Bacteria</taxon>
        <taxon>Pseudomonadati</taxon>
        <taxon>Spirochaetota</taxon>
        <taxon>Spirochaetia</taxon>
        <taxon>Spirochaetales</taxon>
        <taxon>Treponemataceae</taxon>
        <taxon>Treponema</taxon>
    </lineage>
</organism>
<gene>
    <name evidence="3" type="primary">coaBC</name>
    <name evidence="7" type="ordered locus">Tresu_2360</name>
</gene>
<dbReference type="HOGENOM" id="CLU_033319_0_1_12"/>
<dbReference type="PANTHER" id="PTHR14359:SF6">
    <property type="entry name" value="PHOSPHOPANTOTHENOYLCYSTEINE DECARBOXYLASE"/>
    <property type="match status" value="1"/>
</dbReference>
<keyword evidence="3" id="KW-0479">Metal-binding</keyword>
<dbReference type="NCBIfam" id="TIGR00521">
    <property type="entry name" value="coaBC_dfp"/>
    <property type="match status" value="1"/>
</dbReference>
<feature type="region of interest" description="Phosphopantothenate--cysteine ligase" evidence="3">
    <location>
        <begin position="190"/>
        <end position="396"/>
    </location>
</feature>
<keyword evidence="2 3" id="KW-0456">Lyase</keyword>
<dbReference type="Pfam" id="PF02441">
    <property type="entry name" value="Flavoprotein"/>
    <property type="match status" value="1"/>
</dbReference>
<comment type="pathway">
    <text evidence="3 4">Cofactor biosynthesis; coenzyme A biosynthesis; CoA from (R)-pantothenate: step 3/5.</text>
</comment>
<comment type="cofactor">
    <cofactor evidence="3">
        <name>Mg(2+)</name>
        <dbReference type="ChEBI" id="CHEBI:18420"/>
    </cofactor>
</comment>
<feature type="binding site" evidence="3">
    <location>
        <position position="341"/>
    </location>
    <ligand>
        <name>CTP</name>
        <dbReference type="ChEBI" id="CHEBI:37563"/>
    </ligand>
</feature>
<dbReference type="GO" id="GO:0015941">
    <property type="term" value="P:pantothenate catabolic process"/>
    <property type="evidence" value="ECO:0007669"/>
    <property type="project" value="InterPro"/>
</dbReference>
<dbReference type="SUPFAM" id="SSF102645">
    <property type="entry name" value="CoaB-like"/>
    <property type="match status" value="1"/>
</dbReference>
<protein>
    <recommendedName>
        <fullName evidence="3">Coenzyme A biosynthesis bifunctional protein CoaBC</fullName>
    </recommendedName>
    <alternativeName>
        <fullName evidence="3">DNA/pantothenate metabolism flavoprotein</fullName>
    </alternativeName>
    <alternativeName>
        <fullName evidence="3">Phosphopantothenoylcysteine synthetase/decarboxylase</fullName>
        <shortName evidence="3">PPCS-PPCDC</shortName>
    </alternativeName>
    <domain>
        <recommendedName>
            <fullName evidence="3">Phosphopantothenoylcysteine decarboxylase</fullName>
            <shortName evidence="3">PPC decarboxylase</shortName>
            <shortName evidence="3">PPC-DC</shortName>
            <ecNumber evidence="3">4.1.1.36</ecNumber>
        </recommendedName>
        <alternativeName>
            <fullName evidence="3">CoaC</fullName>
        </alternativeName>
    </domain>
    <domain>
        <recommendedName>
            <fullName evidence="3">Phosphopantothenate--cysteine ligase</fullName>
            <ecNumber evidence="3">6.3.2.5</ecNumber>
        </recommendedName>
        <alternativeName>
            <fullName evidence="3">CoaB</fullName>
        </alternativeName>
        <alternativeName>
            <fullName evidence="3">Phosphopantothenoylcysteine synthetase</fullName>
            <shortName evidence="3">PPC synthetase</shortName>
            <shortName evidence="3">PPC-S</shortName>
        </alternativeName>
    </domain>
</protein>
<dbReference type="Proteomes" id="UP000006852">
    <property type="component" value="Chromosome"/>
</dbReference>
<dbReference type="InterPro" id="IPR007085">
    <property type="entry name" value="DNA/pantothenate-metab_flavo_C"/>
</dbReference>
<keyword evidence="1 3" id="KW-0210">Decarboxylase</keyword>
<dbReference type="Gene3D" id="3.40.50.10300">
    <property type="entry name" value="CoaB-like"/>
    <property type="match status" value="1"/>
</dbReference>
<dbReference type="GO" id="GO:0071513">
    <property type="term" value="C:phosphopantothenoylcysteine decarboxylase complex"/>
    <property type="evidence" value="ECO:0007669"/>
    <property type="project" value="TreeGrafter"/>
</dbReference>
<feature type="binding site" evidence="3">
    <location>
        <position position="323"/>
    </location>
    <ligand>
        <name>CTP</name>
        <dbReference type="ChEBI" id="CHEBI:37563"/>
    </ligand>
</feature>